<feature type="domain" description="Pyridoxamine 5'-phosphate oxidase N-terminal" evidence="1">
    <location>
        <begin position="16"/>
        <end position="93"/>
    </location>
</feature>
<gene>
    <name evidence="2" type="ORF">EV645_7285</name>
</gene>
<accession>A0A4Q7W382</accession>
<dbReference type="InterPro" id="IPR011576">
    <property type="entry name" value="Pyridox_Oxase_N"/>
</dbReference>
<dbReference type="OrthoDB" id="156845at2"/>
<name>A0A4Q7W382_9ACTN</name>
<dbReference type="Pfam" id="PF01243">
    <property type="entry name" value="PNPOx_N"/>
    <property type="match status" value="1"/>
</dbReference>
<dbReference type="EMBL" id="SHKR01000017">
    <property type="protein sequence ID" value="RZU03259.1"/>
    <property type="molecule type" value="Genomic_DNA"/>
</dbReference>
<evidence type="ECO:0000313" key="3">
    <source>
        <dbReference type="Proteomes" id="UP000292027"/>
    </source>
</evidence>
<organism evidence="2 3">
    <name type="scientific">Kribbella rubisoli</name>
    <dbReference type="NCBI Taxonomy" id="3075929"/>
    <lineage>
        <taxon>Bacteria</taxon>
        <taxon>Bacillati</taxon>
        <taxon>Actinomycetota</taxon>
        <taxon>Actinomycetes</taxon>
        <taxon>Propionibacteriales</taxon>
        <taxon>Kribbellaceae</taxon>
        <taxon>Kribbella</taxon>
    </lineage>
</organism>
<proteinExistence type="predicted"/>
<keyword evidence="3" id="KW-1185">Reference proteome</keyword>
<dbReference type="Proteomes" id="UP000292027">
    <property type="component" value="Unassembled WGS sequence"/>
</dbReference>
<dbReference type="SUPFAM" id="SSF50475">
    <property type="entry name" value="FMN-binding split barrel"/>
    <property type="match status" value="1"/>
</dbReference>
<comment type="caution">
    <text evidence="2">The sequence shown here is derived from an EMBL/GenBank/DDBJ whole genome shotgun (WGS) entry which is preliminary data.</text>
</comment>
<evidence type="ECO:0000313" key="2">
    <source>
        <dbReference type="EMBL" id="RZU03259.1"/>
    </source>
</evidence>
<dbReference type="AlphaFoldDB" id="A0A4Q7W382"/>
<evidence type="ECO:0000259" key="1">
    <source>
        <dbReference type="Pfam" id="PF01243"/>
    </source>
</evidence>
<dbReference type="RefSeq" id="WP_130448718.1">
    <property type="nucleotide sequence ID" value="NZ_SHKR01000017.1"/>
</dbReference>
<sequence>MNKQQIAEILAKPYAQQLLNGPEPARFAYDGLDGDPRVIPIGFWVEGEQLLIATVPKSAKVAALRKNPKVALTIDTGAFPPKVLLIRGTASLELVQGVPEGYLTAGHKVMTDEQYPDWAAGVQSLYDEMVVITITPTWAKLLDFETTIPKAVEDLIKEKSAG</sequence>
<dbReference type="Gene3D" id="2.30.110.10">
    <property type="entry name" value="Electron Transport, Fmn-binding Protein, Chain A"/>
    <property type="match status" value="1"/>
</dbReference>
<reference evidence="2 3" key="1">
    <citation type="journal article" date="2015" name="Stand. Genomic Sci.">
        <title>Genomic Encyclopedia of Bacterial and Archaeal Type Strains, Phase III: the genomes of soil and plant-associated and newly described type strains.</title>
        <authorList>
            <person name="Whitman W.B."/>
            <person name="Woyke T."/>
            <person name="Klenk H.P."/>
            <person name="Zhou Y."/>
            <person name="Lilburn T.G."/>
            <person name="Beck B.J."/>
            <person name="De Vos P."/>
            <person name="Vandamme P."/>
            <person name="Eisen J.A."/>
            <person name="Garrity G."/>
            <person name="Hugenholtz P."/>
            <person name="Kyrpides N.C."/>
        </authorList>
    </citation>
    <scope>NUCLEOTIDE SEQUENCE [LARGE SCALE GENOMIC DNA]</scope>
    <source>
        <strain evidence="2 3">VKM Ac-2540</strain>
    </source>
</reference>
<dbReference type="InterPro" id="IPR012349">
    <property type="entry name" value="Split_barrel_FMN-bd"/>
</dbReference>
<protein>
    <submittedName>
        <fullName evidence="2">Pyridoxamine 5'-phosphate oxidase</fullName>
    </submittedName>
</protein>